<evidence type="ECO:0000313" key="2">
    <source>
        <dbReference type="Proteomes" id="UP000805704"/>
    </source>
</evidence>
<organism evidence="1 2">
    <name type="scientific">Nibea albiflora</name>
    <name type="common">Yellow drum</name>
    <name type="synonym">Corvina albiflora</name>
    <dbReference type="NCBI Taxonomy" id="240163"/>
    <lineage>
        <taxon>Eukaryota</taxon>
        <taxon>Metazoa</taxon>
        <taxon>Chordata</taxon>
        <taxon>Craniata</taxon>
        <taxon>Vertebrata</taxon>
        <taxon>Euteleostomi</taxon>
        <taxon>Actinopterygii</taxon>
        <taxon>Neopterygii</taxon>
        <taxon>Teleostei</taxon>
        <taxon>Neoteleostei</taxon>
        <taxon>Acanthomorphata</taxon>
        <taxon>Eupercaria</taxon>
        <taxon>Sciaenidae</taxon>
        <taxon>Nibea</taxon>
    </lineage>
</organism>
<comment type="caution">
    <text evidence="1">The sequence shown here is derived from an EMBL/GenBank/DDBJ whole genome shotgun (WGS) entry which is preliminary data.</text>
</comment>
<dbReference type="Proteomes" id="UP000805704">
    <property type="component" value="Chromosome 3"/>
</dbReference>
<reference evidence="1" key="1">
    <citation type="submission" date="2020-04" db="EMBL/GenBank/DDBJ databases">
        <title>A chromosome-scale assembly and high-density genetic map of the yellow drum (Nibea albiflora) genome.</title>
        <authorList>
            <person name="Xu D."/>
            <person name="Zhang W."/>
            <person name="Chen R."/>
            <person name="Tan P."/>
            <person name="Wang L."/>
            <person name="Song H."/>
            <person name="Tian L."/>
            <person name="Zhu Q."/>
            <person name="Wang B."/>
        </authorList>
    </citation>
    <scope>NUCLEOTIDE SEQUENCE</scope>
    <source>
        <strain evidence="1">ZJHYS-2018</strain>
    </source>
</reference>
<protein>
    <submittedName>
        <fullName evidence="1">TBC1 domain family member 9B</fullName>
    </submittedName>
</protein>
<proteinExistence type="predicted"/>
<accession>A0ACB7EQL2</accession>
<name>A0ACB7EQL2_NIBAL</name>
<gene>
    <name evidence="1" type="primary">TBC1D9B</name>
    <name evidence="1" type="ORF">GBF38_009324</name>
</gene>
<evidence type="ECO:0000313" key="1">
    <source>
        <dbReference type="EMBL" id="KAG8004360.1"/>
    </source>
</evidence>
<dbReference type="EMBL" id="CM024791">
    <property type="protein sequence ID" value="KAG8004360.1"/>
    <property type="molecule type" value="Genomic_DNA"/>
</dbReference>
<keyword evidence="2" id="KW-1185">Reference proteome</keyword>
<sequence length="283" mass="32607">MWIHPEEVLLAGALWVSERANPFFILQRRRGHGRGGGLSGLLVGTLDVVLDSSARVAPYRILLQTADSQIYWNIACGEKEITEHWDWLESNLLQTISIFDNDEDVTTFVKGKICGMIAEENRLKQGEEQEEDCGKFREAELKMRKLFGMPDEEKLVNYYSCSYWKGRVPRQGWLYLSVNHLCFYSFLLGKEVTLVVQWTEVTQLEKNATLVFPESVRVSTRHTEHFFSMFLNINDTFKLMEQLANIAMRQLLDNEAFAADRSLPKPCKTLKNVSALKRSHSVH</sequence>